<evidence type="ECO:0000256" key="7">
    <source>
        <dbReference type="HAMAP-Rule" id="MF_01659"/>
    </source>
</evidence>
<comment type="function">
    <text evidence="7">Catalyzes the thiamine diphosphate-dependent decarboxylation of 2-oxoglutarate and the subsequent addition of the resulting succinic semialdehyde-thiamine pyrophosphate anion to isochorismate to yield 2-succinyl-5-enolpyruvyl-6-hydroxy-3-cyclohexene-1-carboxylate (SEPHCHC).</text>
</comment>
<evidence type="ECO:0000256" key="5">
    <source>
        <dbReference type="ARBA" id="ARBA00023052"/>
    </source>
</evidence>
<dbReference type="Pfam" id="PF02776">
    <property type="entry name" value="TPP_enzyme_N"/>
    <property type="match status" value="1"/>
</dbReference>
<keyword evidence="10" id="KW-1185">Reference proteome</keyword>
<dbReference type="InterPro" id="IPR029035">
    <property type="entry name" value="DHS-like_NAD/FAD-binding_dom"/>
</dbReference>
<comment type="cofactor">
    <cofactor evidence="7">
        <name>Mg(2+)</name>
        <dbReference type="ChEBI" id="CHEBI:18420"/>
    </cofactor>
    <cofactor evidence="7">
        <name>Mn(2+)</name>
        <dbReference type="ChEBI" id="CHEBI:29035"/>
    </cofactor>
</comment>
<dbReference type="GO" id="GO:0030976">
    <property type="term" value="F:thiamine pyrophosphate binding"/>
    <property type="evidence" value="ECO:0007669"/>
    <property type="project" value="UniProtKB-UniRule"/>
</dbReference>
<organism evidence="9 10">
    <name type="scientific">Duncaniella muris</name>
    <dbReference type="NCBI Taxonomy" id="2094150"/>
    <lineage>
        <taxon>Bacteria</taxon>
        <taxon>Pseudomonadati</taxon>
        <taxon>Bacteroidota</taxon>
        <taxon>Bacteroidia</taxon>
        <taxon>Bacteroidales</taxon>
        <taxon>Muribaculaceae</taxon>
        <taxon>Duncaniella</taxon>
    </lineage>
</organism>
<dbReference type="GO" id="GO:0070204">
    <property type="term" value="F:2-succinyl-5-enolpyruvyl-6-hydroxy-3-cyclohexene-1-carboxylic-acid synthase activity"/>
    <property type="evidence" value="ECO:0007669"/>
    <property type="project" value="UniProtKB-UniRule"/>
</dbReference>
<keyword evidence="6 7" id="KW-0464">Manganese</keyword>
<evidence type="ECO:0000256" key="1">
    <source>
        <dbReference type="ARBA" id="ARBA00022428"/>
    </source>
</evidence>
<dbReference type="Gene3D" id="3.40.50.1220">
    <property type="entry name" value="TPP-binding domain"/>
    <property type="match status" value="1"/>
</dbReference>
<keyword evidence="2 7" id="KW-0808">Transferase</keyword>
<sequence>MITTDKLSCNILADLFVAHGIKDVVLSPGSRNSPLIVAIVRRNELRHHVVIDERSAAFIALGMAIESGCPVALVCTSGTALLNYAPAVAEAFYRGVPLIVISADRPEEWIDQDDSQTLWQQNALAPYVKRSCDLGAHLEFENGEWVCNRLINDALIEAVSGRKGPVHINVRLDAPLNRTAEFKAGDSRVIRQLTPPFELATPEARRLGEKLASPKRVLIIIGFHQPDERLNRALMKLSALPNVVVMTESIANLHSPSFISRIDMTLRILSANDWKKLQPDVVITAGGALVSRHVKEWIRSMDKGVEHWHVGLSHVTVDCFKHLSLRIEMEAAVFLRQLASALQIYKTPCDYSTEWHEIYRQATASHNEYVRNAPWCDLSAFSHIVSHIPRHWNLHLSNGTAVRYAQLMDCSHLHRSECNRGVSGIDGCTSTALGASVIYRGVTLLISGDMSFQYDIAALSSFLISPKFKMIVLCNSGGGIFRFISSTSDLPEMEEFLAVGTRLPLKDLAAGYGFAFFDASSSTELEKALAAFVAENRKPALLAVNTPPELSANVLKQYFERP</sequence>
<dbReference type="PIRSF" id="PIRSF004983">
    <property type="entry name" value="MenD"/>
    <property type="match status" value="1"/>
</dbReference>
<keyword evidence="5 7" id="KW-0786">Thiamine pyrophosphate</keyword>
<proteinExistence type="inferred from homology"/>
<evidence type="ECO:0000259" key="8">
    <source>
        <dbReference type="Pfam" id="PF02776"/>
    </source>
</evidence>
<dbReference type="Proteomes" id="UP000244905">
    <property type="component" value="Unassembled WGS sequence"/>
</dbReference>
<dbReference type="GO" id="GO:0009234">
    <property type="term" value="P:menaquinone biosynthetic process"/>
    <property type="evidence" value="ECO:0007669"/>
    <property type="project" value="UniProtKB-UniRule"/>
</dbReference>
<comment type="pathway">
    <text evidence="7">Quinol/quinone metabolism; menaquinone biosynthesis.</text>
</comment>
<dbReference type="PANTHER" id="PTHR42916:SF1">
    <property type="entry name" value="PROTEIN PHYLLO, CHLOROPLASTIC"/>
    <property type="match status" value="1"/>
</dbReference>
<keyword evidence="1 7" id="KW-0474">Menaquinone biosynthesis</keyword>
<evidence type="ECO:0000313" key="10">
    <source>
        <dbReference type="Proteomes" id="UP000244905"/>
    </source>
</evidence>
<feature type="domain" description="Thiamine pyrophosphate enzyme N-terminal TPP-binding" evidence="8">
    <location>
        <begin position="11"/>
        <end position="122"/>
    </location>
</feature>
<protein>
    <recommendedName>
        <fullName evidence="7">2-succinyl-5-enolpyruvyl-6-hydroxy-3-cyclohexene-1-carboxylate synthase</fullName>
        <shortName evidence="7">SEPHCHC synthase</shortName>
        <ecNumber evidence="7">2.2.1.9</ecNumber>
    </recommendedName>
    <alternativeName>
        <fullName evidence="7">Menaquinone biosynthesis protein MenD</fullName>
    </alternativeName>
</protein>
<dbReference type="EC" id="2.2.1.9" evidence="7"/>
<dbReference type="SUPFAM" id="SSF52518">
    <property type="entry name" value="Thiamin diphosphate-binding fold (THDP-binding)"/>
    <property type="match status" value="2"/>
</dbReference>
<dbReference type="PANTHER" id="PTHR42916">
    <property type="entry name" value="2-SUCCINYL-5-ENOLPYRUVYL-6-HYDROXY-3-CYCLOHEXENE-1-CARBOXYLATE SYNTHASE"/>
    <property type="match status" value="1"/>
</dbReference>
<evidence type="ECO:0000256" key="6">
    <source>
        <dbReference type="ARBA" id="ARBA00023211"/>
    </source>
</evidence>
<comment type="catalytic activity">
    <reaction evidence="7">
        <text>isochorismate + 2-oxoglutarate + H(+) = 5-enolpyruvoyl-6-hydroxy-2-succinyl-cyclohex-3-ene-1-carboxylate + CO2</text>
        <dbReference type="Rhea" id="RHEA:25593"/>
        <dbReference type="ChEBI" id="CHEBI:15378"/>
        <dbReference type="ChEBI" id="CHEBI:16526"/>
        <dbReference type="ChEBI" id="CHEBI:16810"/>
        <dbReference type="ChEBI" id="CHEBI:29780"/>
        <dbReference type="ChEBI" id="CHEBI:58818"/>
        <dbReference type="EC" id="2.2.1.9"/>
    </reaction>
</comment>
<dbReference type="InterPro" id="IPR029061">
    <property type="entry name" value="THDP-binding"/>
</dbReference>
<dbReference type="InterPro" id="IPR012001">
    <property type="entry name" value="Thiamin_PyroP_enz_TPP-bd_dom"/>
</dbReference>
<gene>
    <name evidence="7 9" type="primary">menD</name>
    <name evidence="9" type="ORF">C5O23_02665</name>
</gene>
<dbReference type="NCBIfam" id="TIGR00173">
    <property type="entry name" value="menD"/>
    <property type="match status" value="1"/>
</dbReference>
<dbReference type="Gene3D" id="3.40.50.970">
    <property type="match status" value="2"/>
</dbReference>
<dbReference type="RefSeq" id="WP_107031413.1">
    <property type="nucleotide sequence ID" value="NZ_CAOLYA010000001.1"/>
</dbReference>
<dbReference type="EMBL" id="PUEC01000004">
    <property type="protein sequence ID" value="PWB03631.1"/>
    <property type="molecule type" value="Genomic_DNA"/>
</dbReference>
<comment type="subunit">
    <text evidence="7">Homodimer.</text>
</comment>
<dbReference type="SUPFAM" id="SSF52467">
    <property type="entry name" value="DHS-like NAD/FAD-binding domain"/>
    <property type="match status" value="1"/>
</dbReference>
<keyword evidence="4 7" id="KW-0460">Magnesium</keyword>
<comment type="pathway">
    <text evidence="7">Quinol/quinone metabolism; 1,4-dihydroxy-2-naphthoate biosynthesis; 1,4-dihydroxy-2-naphthoate from chorismate: step 2/7.</text>
</comment>
<keyword evidence="3 7" id="KW-0479">Metal-binding</keyword>
<dbReference type="UniPathway" id="UPA00079"/>
<comment type="caution">
    <text evidence="9">The sequence shown here is derived from an EMBL/GenBank/DDBJ whole genome shotgun (WGS) entry which is preliminary data.</text>
</comment>
<comment type="cofactor">
    <cofactor evidence="7">
        <name>thiamine diphosphate</name>
        <dbReference type="ChEBI" id="CHEBI:58937"/>
    </cofactor>
    <text evidence="7">Binds 1 thiamine pyrophosphate per subunit.</text>
</comment>
<dbReference type="CDD" id="cd07037">
    <property type="entry name" value="TPP_PYR_MenD"/>
    <property type="match status" value="1"/>
</dbReference>
<comment type="similarity">
    <text evidence="7">Belongs to the TPP enzyme family. MenD subfamily.</text>
</comment>
<name>A0A2V1IRW6_9BACT</name>
<evidence type="ECO:0000256" key="4">
    <source>
        <dbReference type="ARBA" id="ARBA00022842"/>
    </source>
</evidence>
<dbReference type="GO" id="GO:0000287">
    <property type="term" value="F:magnesium ion binding"/>
    <property type="evidence" value="ECO:0007669"/>
    <property type="project" value="UniProtKB-UniRule"/>
</dbReference>
<evidence type="ECO:0000256" key="2">
    <source>
        <dbReference type="ARBA" id="ARBA00022679"/>
    </source>
</evidence>
<evidence type="ECO:0000313" key="9">
    <source>
        <dbReference type="EMBL" id="PWB03631.1"/>
    </source>
</evidence>
<dbReference type="HAMAP" id="MF_01659">
    <property type="entry name" value="MenD"/>
    <property type="match status" value="1"/>
</dbReference>
<reference evidence="10" key="1">
    <citation type="submission" date="2018-02" db="EMBL/GenBank/DDBJ databases">
        <authorList>
            <person name="Clavel T."/>
            <person name="Strowig T."/>
        </authorList>
    </citation>
    <scope>NUCLEOTIDE SEQUENCE [LARGE SCALE GENOMIC DNA]</scope>
    <source>
        <strain evidence="10">DSM 103720</strain>
    </source>
</reference>
<dbReference type="GO" id="GO:0030145">
    <property type="term" value="F:manganese ion binding"/>
    <property type="evidence" value="ECO:0007669"/>
    <property type="project" value="UniProtKB-UniRule"/>
</dbReference>
<dbReference type="AlphaFoldDB" id="A0A2V1IRW6"/>
<dbReference type="InterPro" id="IPR004433">
    <property type="entry name" value="MenaQ_synth_MenD"/>
</dbReference>
<dbReference type="GeneID" id="82525251"/>
<evidence type="ECO:0000256" key="3">
    <source>
        <dbReference type="ARBA" id="ARBA00022723"/>
    </source>
</evidence>
<accession>A0A2V1IRW6</accession>
<dbReference type="UniPathway" id="UPA01057">
    <property type="reaction ID" value="UER00164"/>
</dbReference>